<dbReference type="PANTHER" id="PTHR36840:SF1">
    <property type="entry name" value="BLL5714 PROTEIN"/>
    <property type="match status" value="1"/>
</dbReference>
<dbReference type="Pfam" id="PF06772">
    <property type="entry name" value="LtrA"/>
    <property type="match status" value="1"/>
</dbReference>
<evidence type="ECO:0000313" key="3">
    <source>
        <dbReference type="EMBL" id="SET09275.1"/>
    </source>
</evidence>
<evidence type="ECO:0000256" key="1">
    <source>
        <dbReference type="SAM" id="MobiDB-lite"/>
    </source>
</evidence>
<dbReference type="InterPro" id="IPR010640">
    <property type="entry name" value="Low_temperature_requirement_A"/>
</dbReference>
<dbReference type="Proteomes" id="UP000199361">
    <property type="component" value="Unassembled WGS sequence"/>
</dbReference>
<organism evidence="3 4">
    <name type="scientific">Nonomuraea wenchangensis</name>
    <dbReference type="NCBI Taxonomy" id="568860"/>
    <lineage>
        <taxon>Bacteria</taxon>
        <taxon>Bacillati</taxon>
        <taxon>Actinomycetota</taxon>
        <taxon>Actinomycetes</taxon>
        <taxon>Streptosporangiales</taxon>
        <taxon>Streptosporangiaceae</taxon>
        <taxon>Nonomuraea</taxon>
    </lineage>
</organism>
<feature type="transmembrane region" description="Helical" evidence="2">
    <location>
        <begin position="331"/>
        <end position="350"/>
    </location>
</feature>
<dbReference type="EMBL" id="FOHX01000002">
    <property type="protein sequence ID" value="SET09275.1"/>
    <property type="molecule type" value="Genomic_DNA"/>
</dbReference>
<dbReference type="PANTHER" id="PTHR36840">
    <property type="entry name" value="BLL5714 PROTEIN"/>
    <property type="match status" value="1"/>
</dbReference>
<dbReference type="AlphaFoldDB" id="A0A1I0BQE6"/>
<reference evidence="3 4" key="1">
    <citation type="submission" date="2016-10" db="EMBL/GenBank/DDBJ databases">
        <authorList>
            <person name="de Groot N.N."/>
        </authorList>
    </citation>
    <scope>NUCLEOTIDE SEQUENCE [LARGE SCALE GENOMIC DNA]</scope>
    <source>
        <strain evidence="3 4">CGMCC 4.5598</strain>
    </source>
</reference>
<feature type="transmembrane region" description="Helical" evidence="2">
    <location>
        <begin position="91"/>
        <end position="111"/>
    </location>
</feature>
<feature type="region of interest" description="Disordered" evidence="1">
    <location>
        <begin position="1"/>
        <end position="25"/>
    </location>
</feature>
<proteinExistence type="predicted"/>
<feature type="transmembrane region" description="Helical" evidence="2">
    <location>
        <begin position="304"/>
        <end position="324"/>
    </location>
</feature>
<feature type="transmembrane region" description="Helical" evidence="2">
    <location>
        <begin position="370"/>
        <end position="403"/>
    </location>
</feature>
<feature type="transmembrane region" description="Helical" evidence="2">
    <location>
        <begin position="36"/>
        <end position="55"/>
    </location>
</feature>
<keyword evidence="2" id="KW-1133">Transmembrane helix</keyword>
<sequence length="418" mass="43382">MGWPAMAEQGDPRRGPRLSGVTGPARENHRTTAFELFFDLVFVFAATRVTVLMAREHGVHGLFQGFLLLALLWWTWEAFTWLGNQARADDGVVRGGMAVASAAVFVMALTIPEAWRDTPGGLDGPLVLVGAYVLVRALYLAVRFAVDGAAAESGTAAGDDEGARRRLGLSLATLLAVVPPLVAGALLGGWAQTVLFAGALAVDRAGTHLAARHGGLRVGDAARWSERHGLFVLLAIGESALAAGVGAAGRAVSVPLLAGVVLGIAVAVCLWWLYFDVVAPAAEHRLVRALGVIRVKMVVEGYTYGHFPIVAGVIVTGLGVQGVLARAGEGVALGGFYASVLYGGAALYLGGHVLFGGLMHAVLSLPRLLAIGALLAGLPVAIALPPLAALAGLALVLVVLVAVETTRYAEQRRDLREA</sequence>
<name>A0A1I0BQE6_9ACTN</name>
<evidence type="ECO:0000313" key="4">
    <source>
        <dbReference type="Proteomes" id="UP000199361"/>
    </source>
</evidence>
<gene>
    <name evidence="3" type="ORF">SAMN05421811_10232</name>
</gene>
<keyword evidence="2" id="KW-0812">Transmembrane</keyword>
<keyword evidence="4" id="KW-1185">Reference proteome</keyword>
<feature type="transmembrane region" description="Helical" evidence="2">
    <location>
        <begin position="230"/>
        <end position="249"/>
    </location>
</feature>
<feature type="transmembrane region" description="Helical" evidence="2">
    <location>
        <begin position="256"/>
        <end position="275"/>
    </location>
</feature>
<accession>A0A1I0BQE6</accession>
<dbReference type="OrthoDB" id="7698234at2"/>
<feature type="transmembrane region" description="Helical" evidence="2">
    <location>
        <begin position="61"/>
        <end position="79"/>
    </location>
</feature>
<feature type="transmembrane region" description="Helical" evidence="2">
    <location>
        <begin position="167"/>
        <end position="191"/>
    </location>
</feature>
<keyword evidence="2" id="KW-0472">Membrane</keyword>
<protein>
    <submittedName>
        <fullName evidence="3">Low temperature requirement protein LtrA</fullName>
    </submittedName>
</protein>
<evidence type="ECO:0000256" key="2">
    <source>
        <dbReference type="SAM" id="Phobius"/>
    </source>
</evidence>
<feature type="transmembrane region" description="Helical" evidence="2">
    <location>
        <begin position="126"/>
        <end position="146"/>
    </location>
</feature>